<comment type="caution">
    <text evidence="3">The sequence shown here is derived from an EMBL/GenBank/DDBJ whole genome shotgun (WGS) entry which is preliminary data.</text>
</comment>
<dbReference type="InterPro" id="IPR058245">
    <property type="entry name" value="NreC/VraR/RcsB-like_REC"/>
</dbReference>
<dbReference type="SMART" id="SM00421">
    <property type="entry name" value="HTH_LUXR"/>
    <property type="match status" value="1"/>
</dbReference>
<dbReference type="InterPro" id="IPR001789">
    <property type="entry name" value="Sig_transdc_resp-reg_receiver"/>
</dbReference>
<keyword evidence="2" id="KW-0238">DNA-binding</keyword>
<dbReference type="Pfam" id="PF00196">
    <property type="entry name" value="GerE"/>
    <property type="match status" value="1"/>
</dbReference>
<dbReference type="SUPFAM" id="SSF52172">
    <property type="entry name" value="CheY-like"/>
    <property type="match status" value="1"/>
</dbReference>
<dbReference type="PROSITE" id="PS50110">
    <property type="entry name" value="RESPONSE_REGULATORY"/>
    <property type="match status" value="1"/>
</dbReference>
<dbReference type="PROSITE" id="PS50043">
    <property type="entry name" value="HTH_LUXR_2"/>
    <property type="match status" value="1"/>
</dbReference>
<dbReference type="InterPro" id="IPR016032">
    <property type="entry name" value="Sig_transdc_resp-reg_C-effctor"/>
</dbReference>
<dbReference type="InterPro" id="IPR000792">
    <property type="entry name" value="Tscrpt_reg_LuxR_C"/>
</dbReference>
<protein>
    <submittedName>
        <fullName evidence="3">Response regulator transcription factor</fullName>
    </submittedName>
</protein>
<dbReference type="PRINTS" id="PR00038">
    <property type="entry name" value="HTHLUXR"/>
</dbReference>
<organism evidence="3">
    <name type="scientific">Thermomicrobium roseum</name>
    <dbReference type="NCBI Taxonomy" id="500"/>
    <lineage>
        <taxon>Bacteria</taxon>
        <taxon>Pseudomonadati</taxon>
        <taxon>Thermomicrobiota</taxon>
        <taxon>Thermomicrobia</taxon>
        <taxon>Thermomicrobiales</taxon>
        <taxon>Thermomicrobiaceae</taxon>
        <taxon>Thermomicrobium</taxon>
    </lineage>
</organism>
<dbReference type="SUPFAM" id="SSF46894">
    <property type="entry name" value="C-terminal effector domain of the bipartite response regulators"/>
    <property type="match status" value="1"/>
</dbReference>
<dbReference type="InterPro" id="IPR011006">
    <property type="entry name" value="CheY-like_superfamily"/>
</dbReference>
<reference evidence="3" key="1">
    <citation type="journal article" date="2020" name="mSystems">
        <title>Genome- and Community-Level Interaction Insights into Carbon Utilization and Element Cycling Functions of Hydrothermarchaeota in Hydrothermal Sediment.</title>
        <authorList>
            <person name="Zhou Z."/>
            <person name="Liu Y."/>
            <person name="Xu W."/>
            <person name="Pan J."/>
            <person name="Luo Z.H."/>
            <person name="Li M."/>
        </authorList>
    </citation>
    <scope>NUCLEOTIDE SEQUENCE [LARGE SCALE GENOMIC DNA]</scope>
    <source>
        <strain evidence="3">SpSt-222</strain>
    </source>
</reference>
<dbReference type="CDD" id="cd06170">
    <property type="entry name" value="LuxR_C_like"/>
    <property type="match status" value="1"/>
</dbReference>
<evidence type="ECO:0000256" key="1">
    <source>
        <dbReference type="ARBA" id="ARBA00022553"/>
    </source>
</evidence>
<dbReference type="PANTHER" id="PTHR43214">
    <property type="entry name" value="TWO-COMPONENT RESPONSE REGULATOR"/>
    <property type="match status" value="1"/>
</dbReference>
<dbReference type="EMBL" id="DSJL01000001">
    <property type="protein sequence ID" value="HEF64220.1"/>
    <property type="molecule type" value="Genomic_DNA"/>
</dbReference>
<keyword evidence="1" id="KW-0597">Phosphoprotein</keyword>
<name>A0A7C1FZ37_THERO</name>
<dbReference type="GO" id="GO:0003677">
    <property type="term" value="F:DNA binding"/>
    <property type="evidence" value="ECO:0007669"/>
    <property type="project" value="UniProtKB-KW"/>
</dbReference>
<dbReference type="SMART" id="SM00448">
    <property type="entry name" value="REC"/>
    <property type="match status" value="1"/>
</dbReference>
<dbReference type="Pfam" id="PF00072">
    <property type="entry name" value="Response_reg"/>
    <property type="match status" value="1"/>
</dbReference>
<dbReference type="CDD" id="cd17535">
    <property type="entry name" value="REC_NarL-like"/>
    <property type="match status" value="1"/>
</dbReference>
<accession>A0A7C1FZ37</accession>
<sequence>MKERPLRIAIIDDHEIVRSGVKHILEGDPEFEVVGEAADGPSGVAMVDTLRPDVVIVDVRLPSMQGDDVCRLIRERVPGVRILILSAFGEDELVYRCLVSGAQGYVLKDIVHFDLKESLKAVARGEAVLDPRVATAVIERLRSRETPSEVPLSPHQLSVLRLMAQGLSNREIAERLFLSENTVKGYVQEVLRRLGARNRLEAVMIANRRGWLS</sequence>
<dbReference type="AlphaFoldDB" id="A0A7C1FZ37"/>
<evidence type="ECO:0000313" key="3">
    <source>
        <dbReference type="EMBL" id="HEF64220.1"/>
    </source>
</evidence>
<evidence type="ECO:0000256" key="2">
    <source>
        <dbReference type="ARBA" id="ARBA00023125"/>
    </source>
</evidence>
<proteinExistence type="predicted"/>
<dbReference type="Gene3D" id="3.40.50.2300">
    <property type="match status" value="1"/>
</dbReference>
<dbReference type="GO" id="GO:0000160">
    <property type="term" value="P:phosphorelay signal transduction system"/>
    <property type="evidence" value="ECO:0007669"/>
    <property type="project" value="InterPro"/>
</dbReference>
<dbReference type="GO" id="GO:0006355">
    <property type="term" value="P:regulation of DNA-templated transcription"/>
    <property type="evidence" value="ECO:0007669"/>
    <property type="project" value="InterPro"/>
</dbReference>
<gene>
    <name evidence="3" type="ORF">ENP47_01190</name>
</gene>
<dbReference type="PANTHER" id="PTHR43214:SF43">
    <property type="entry name" value="TWO-COMPONENT RESPONSE REGULATOR"/>
    <property type="match status" value="1"/>
</dbReference>
<dbReference type="InterPro" id="IPR039420">
    <property type="entry name" value="WalR-like"/>
</dbReference>